<reference evidence="2 3" key="1">
    <citation type="journal article" date="2022" name="Nat. Plants">
        <title>Genomes of leafy and leafless Platanthera orchids illuminate the evolution of mycoheterotrophy.</title>
        <authorList>
            <person name="Li M.H."/>
            <person name="Liu K.W."/>
            <person name="Li Z."/>
            <person name="Lu H.C."/>
            <person name="Ye Q.L."/>
            <person name="Zhang D."/>
            <person name="Wang J.Y."/>
            <person name="Li Y.F."/>
            <person name="Zhong Z.M."/>
            <person name="Liu X."/>
            <person name="Yu X."/>
            <person name="Liu D.K."/>
            <person name="Tu X.D."/>
            <person name="Liu B."/>
            <person name="Hao Y."/>
            <person name="Liao X.Y."/>
            <person name="Jiang Y.T."/>
            <person name="Sun W.H."/>
            <person name="Chen J."/>
            <person name="Chen Y.Q."/>
            <person name="Ai Y."/>
            <person name="Zhai J.W."/>
            <person name="Wu S.S."/>
            <person name="Zhou Z."/>
            <person name="Hsiao Y.Y."/>
            <person name="Wu W.L."/>
            <person name="Chen Y.Y."/>
            <person name="Lin Y.F."/>
            <person name="Hsu J.L."/>
            <person name="Li C.Y."/>
            <person name="Wang Z.W."/>
            <person name="Zhao X."/>
            <person name="Zhong W.Y."/>
            <person name="Ma X.K."/>
            <person name="Ma L."/>
            <person name="Huang J."/>
            <person name="Chen G.Z."/>
            <person name="Huang M.Z."/>
            <person name="Huang L."/>
            <person name="Peng D.H."/>
            <person name="Luo Y.B."/>
            <person name="Zou S.Q."/>
            <person name="Chen S.P."/>
            <person name="Lan S."/>
            <person name="Tsai W.C."/>
            <person name="Van de Peer Y."/>
            <person name="Liu Z.J."/>
        </authorList>
    </citation>
    <scope>NUCLEOTIDE SEQUENCE [LARGE SCALE GENOMIC DNA]</scope>
    <source>
        <strain evidence="2">Lor287</strain>
    </source>
</reference>
<evidence type="ECO:0000259" key="1">
    <source>
        <dbReference type="Pfam" id="PF03893"/>
    </source>
</evidence>
<evidence type="ECO:0000313" key="2">
    <source>
        <dbReference type="EMBL" id="KAK8931134.1"/>
    </source>
</evidence>
<sequence length="60" mass="7081">MSLVCGLPLLECVHYLAIARWAWKRYNHNVGHDNENWALVTIDEFELVPQIYHYILANVQ</sequence>
<protein>
    <recommendedName>
        <fullName evidence="1">Mono-/di-acylglycerol lipase N-terminal domain-containing protein</fullName>
    </recommendedName>
</protein>
<dbReference type="InterPro" id="IPR005592">
    <property type="entry name" value="Mono/diacylglycerol_lipase_N"/>
</dbReference>
<proteinExistence type="predicted"/>
<dbReference type="EMBL" id="JBBWWQ010000014">
    <property type="protein sequence ID" value="KAK8931134.1"/>
    <property type="molecule type" value="Genomic_DNA"/>
</dbReference>
<feature type="domain" description="Mono-/di-acylglycerol lipase N-terminal" evidence="1">
    <location>
        <begin position="9"/>
        <end position="57"/>
    </location>
</feature>
<dbReference type="GO" id="GO:0016042">
    <property type="term" value="P:lipid catabolic process"/>
    <property type="evidence" value="ECO:0007669"/>
    <property type="project" value="InterPro"/>
</dbReference>
<dbReference type="Pfam" id="PF03893">
    <property type="entry name" value="Lipase3_N"/>
    <property type="match status" value="1"/>
</dbReference>
<dbReference type="Proteomes" id="UP001418222">
    <property type="component" value="Unassembled WGS sequence"/>
</dbReference>
<accession>A0AAP0G0V8</accession>
<name>A0AAP0G0V8_9ASPA</name>
<evidence type="ECO:0000313" key="3">
    <source>
        <dbReference type="Proteomes" id="UP001418222"/>
    </source>
</evidence>
<organism evidence="2 3">
    <name type="scientific">Platanthera zijinensis</name>
    <dbReference type="NCBI Taxonomy" id="2320716"/>
    <lineage>
        <taxon>Eukaryota</taxon>
        <taxon>Viridiplantae</taxon>
        <taxon>Streptophyta</taxon>
        <taxon>Embryophyta</taxon>
        <taxon>Tracheophyta</taxon>
        <taxon>Spermatophyta</taxon>
        <taxon>Magnoliopsida</taxon>
        <taxon>Liliopsida</taxon>
        <taxon>Asparagales</taxon>
        <taxon>Orchidaceae</taxon>
        <taxon>Orchidoideae</taxon>
        <taxon>Orchideae</taxon>
        <taxon>Orchidinae</taxon>
        <taxon>Platanthera</taxon>
    </lineage>
</organism>
<keyword evidence="3" id="KW-1185">Reference proteome</keyword>
<dbReference type="AlphaFoldDB" id="A0AAP0G0V8"/>
<comment type="caution">
    <text evidence="2">The sequence shown here is derived from an EMBL/GenBank/DDBJ whole genome shotgun (WGS) entry which is preliminary data.</text>
</comment>
<gene>
    <name evidence="2" type="ORF">KSP39_PZI016287</name>
</gene>